<keyword evidence="1" id="KW-1133">Transmembrane helix</keyword>
<keyword evidence="1" id="KW-0812">Transmembrane</keyword>
<keyword evidence="3" id="KW-1185">Reference proteome</keyword>
<sequence length="119" mass="13856">MSDLKDIWSPEGDLDHEALKRYLQGKASEEERYAVEKQMAGSDFVNDAVEGLQQFSSTREVQHLAEQLNRQLRKETSATQLKKRRRRIKDQPWTIIAIIVIVVLCILGFIVIRMMMHTE</sequence>
<protein>
    <submittedName>
        <fullName evidence="2">Uncharacterized protein</fullName>
    </submittedName>
</protein>
<reference evidence="2 3" key="1">
    <citation type="submission" date="2016-10" db="EMBL/GenBank/DDBJ databases">
        <authorList>
            <person name="Varghese N."/>
            <person name="Submissions S."/>
        </authorList>
    </citation>
    <scope>NUCLEOTIDE SEQUENCE [LARGE SCALE GENOMIC DNA]</scope>
    <source>
        <strain evidence="2 3">DSM 25353</strain>
    </source>
</reference>
<gene>
    <name evidence="2" type="ORF">SAMN05444410_108110</name>
</gene>
<proteinExistence type="predicted"/>
<feature type="transmembrane region" description="Helical" evidence="1">
    <location>
        <begin position="93"/>
        <end position="116"/>
    </location>
</feature>
<dbReference type="Proteomes" id="UP000198711">
    <property type="component" value="Unassembled WGS sequence"/>
</dbReference>
<name>A0A8X8LBN1_9BACT</name>
<dbReference type="RefSeq" id="WP_092723938.1">
    <property type="nucleotide sequence ID" value="NZ_FNNO01000008.1"/>
</dbReference>
<keyword evidence="1" id="KW-0472">Membrane</keyword>
<accession>A0A8X8LBN1</accession>
<dbReference type="AlphaFoldDB" id="A0A8X8LBN1"/>
<evidence type="ECO:0000313" key="3">
    <source>
        <dbReference type="Proteomes" id="UP000198711"/>
    </source>
</evidence>
<dbReference type="EMBL" id="FNNO01000008">
    <property type="protein sequence ID" value="SDX03929.1"/>
    <property type="molecule type" value="Genomic_DNA"/>
</dbReference>
<comment type="caution">
    <text evidence="2">The sequence shown here is derived from an EMBL/GenBank/DDBJ whole genome shotgun (WGS) entry which is preliminary data.</text>
</comment>
<evidence type="ECO:0000313" key="2">
    <source>
        <dbReference type="EMBL" id="SDX03929.1"/>
    </source>
</evidence>
<evidence type="ECO:0000256" key="1">
    <source>
        <dbReference type="SAM" id="Phobius"/>
    </source>
</evidence>
<organism evidence="2 3">
    <name type="scientific">Hydrobacter penzbergensis</name>
    <dbReference type="NCBI Taxonomy" id="1235997"/>
    <lineage>
        <taxon>Bacteria</taxon>
        <taxon>Pseudomonadati</taxon>
        <taxon>Bacteroidota</taxon>
        <taxon>Chitinophagia</taxon>
        <taxon>Chitinophagales</taxon>
        <taxon>Chitinophagaceae</taxon>
        <taxon>Hydrobacter</taxon>
    </lineage>
</organism>